<feature type="transmembrane region" description="Helical" evidence="7">
    <location>
        <begin position="87"/>
        <end position="105"/>
    </location>
</feature>
<evidence type="ECO:0000256" key="2">
    <source>
        <dbReference type="ARBA" id="ARBA00022670"/>
    </source>
</evidence>
<evidence type="ECO:0000256" key="6">
    <source>
        <dbReference type="ARBA" id="ARBA00023136"/>
    </source>
</evidence>
<keyword evidence="6 7" id="KW-0472">Membrane</keyword>
<evidence type="ECO:0008006" key="9">
    <source>
        <dbReference type="Google" id="ProtNLM"/>
    </source>
</evidence>
<dbReference type="EMBL" id="LAZR01042661">
    <property type="protein sequence ID" value="KKL08990.1"/>
    <property type="molecule type" value="Genomic_DNA"/>
</dbReference>
<dbReference type="HAMAP" id="MF_00161">
    <property type="entry name" value="LspA"/>
    <property type="match status" value="1"/>
</dbReference>
<keyword evidence="4" id="KW-0378">Hydrolase</keyword>
<dbReference type="PANTHER" id="PTHR33695:SF1">
    <property type="entry name" value="LIPOPROTEIN SIGNAL PEPTIDASE"/>
    <property type="match status" value="1"/>
</dbReference>
<keyword evidence="2" id="KW-0645">Protease</keyword>
<evidence type="ECO:0000256" key="4">
    <source>
        <dbReference type="ARBA" id="ARBA00022801"/>
    </source>
</evidence>
<comment type="caution">
    <text evidence="8">The sequence shown here is derived from an EMBL/GenBank/DDBJ whole genome shotgun (WGS) entry which is preliminary data.</text>
</comment>
<evidence type="ECO:0000256" key="3">
    <source>
        <dbReference type="ARBA" id="ARBA00022692"/>
    </source>
</evidence>
<dbReference type="NCBIfam" id="TIGR00077">
    <property type="entry name" value="lspA"/>
    <property type="match status" value="1"/>
</dbReference>
<keyword evidence="5 7" id="KW-1133">Transmembrane helix</keyword>
<proteinExistence type="inferred from homology"/>
<dbReference type="GO" id="GO:0006508">
    <property type="term" value="P:proteolysis"/>
    <property type="evidence" value="ECO:0007669"/>
    <property type="project" value="UniProtKB-KW"/>
</dbReference>
<dbReference type="AlphaFoldDB" id="A0A0F9AHW1"/>
<feature type="transmembrane region" description="Helical" evidence="7">
    <location>
        <begin position="117"/>
        <end position="140"/>
    </location>
</feature>
<evidence type="ECO:0000256" key="7">
    <source>
        <dbReference type="SAM" id="Phobius"/>
    </source>
</evidence>
<dbReference type="Pfam" id="PF01252">
    <property type="entry name" value="Peptidase_A8"/>
    <property type="match status" value="1"/>
</dbReference>
<feature type="transmembrane region" description="Helical" evidence="7">
    <location>
        <begin position="48"/>
        <end position="75"/>
    </location>
</feature>
<accession>A0A0F9AHW1</accession>
<evidence type="ECO:0000313" key="8">
    <source>
        <dbReference type="EMBL" id="KKL08990.1"/>
    </source>
</evidence>
<dbReference type="PANTHER" id="PTHR33695">
    <property type="entry name" value="LIPOPROTEIN SIGNAL PEPTIDASE"/>
    <property type="match status" value="1"/>
</dbReference>
<dbReference type="GO" id="GO:0016020">
    <property type="term" value="C:membrane"/>
    <property type="evidence" value="ECO:0007669"/>
    <property type="project" value="InterPro"/>
</dbReference>
<protein>
    <recommendedName>
        <fullName evidence="9">Signal peptidase II</fullName>
    </recommendedName>
</protein>
<reference evidence="8" key="1">
    <citation type="journal article" date="2015" name="Nature">
        <title>Complex archaea that bridge the gap between prokaryotes and eukaryotes.</title>
        <authorList>
            <person name="Spang A."/>
            <person name="Saw J.H."/>
            <person name="Jorgensen S.L."/>
            <person name="Zaremba-Niedzwiedzka K."/>
            <person name="Martijn J."/>
            <person name="Lind A.E."/>
            <person name="van Eijk R."/>
            <person name="Schleper C."/>
            <person name="Guy L."/>
            <person name="Ettema T.J."/>
        </authorList>
    </citation>
    <scope>NUCLEOTIDE SEQUENCE</scope>
</reference>
<dbReference type="InterPro" id="IPR001872">
    <property type="entry name" value="Peptidase_A8"/>
</dbReference>
<keyword evidence="3 7" id="KW-0812">Transmembrane</keyword>
<dbReference type="PRINTS" id="PR00781">
    <property type="entry name" value="LIPOSIGPTASE"/>
</dbReference>
<organism evidence="8">
    <name type="scientific">marine sediment metagenome</name>
    <dbReference type="NCBI Taxonomy" id="412755"/>
    <lineage>
        <taxon>unclassified sequences</taxon>
        <taxon>metagenomes</taxon>
        <taxon>ecological metagenomes</taxon>
    </lineage>
</organism>
<sequence length="149" mass="16981">MLAFVVTGIVFCIDWLSKFYVKLNFFPGESVPIINDFFYLTYLKNRGIIFGLFFPSTISIIVVSGIIIAVLLFLLGKISLKSRRQKISLGLLWGGLLANFFDRFWDGNVVDFLNFRFWPVFNVADITICIGAALLFIEILKSNYLSRSS</sequence>
<gene>
    <name evidence="8" type="ORF">LCGC14_2570350</name>
</gene>
<name>A0A0F9AHW1_9ZZZZ</name>
<keyword evidence="1" id="KW-1003">Cell membrane</keyword>
<evidence type="ECO:0000256" key="1">
    <source>
        <dbReference type="ARBA" id="ARBA00022475"/>
    </source>
</evidence>
<dbReference type="GO" id="GO:0004190">
    <property type="term" value="F:aspartic-type endopeptidase activity"/>
    <property type="evidence" value="ECO:0007669"/>
    <property type="project" value="InterPro"/>
</dbReference>
<evidence type="ECO:0000256" key="5">
    <source>
        <dbReference type="ARBA" id="ARBA00022989"/>
    </source>
</evidence>